<evidence type="ECO:0000256" key="1">
    <source>
        <dbReference type="SAM" id="Phobius"/>
    </source>
</evidence>
<evidence type="ECO:0000313" key="3">
    <source>
        <dbReference type="Proteomes" id="UP000287168"/>
    </source>
</evidence>
<gene>
    <name evidence="2" type="ORF">EP867_05485</name>
</gene>
<sequence length="175" mass="19604">MDILRLLPQIIDFYSFSNLWFWIALAVMWSRASHFVLGVPWDLVARARRSQDPQVIRDVCTLAAIHARRIGHITRTGGTLLTGAVFCALSLLVVLGFHYGLHLAQALALLLVPAMLIAALSRRACLRIEQQPGPEETFALIARHRFFVQLIGMIAIFVTSMWGMYQNLSASFLGN</sequence>
<dbReference type="EMBL" id="SBLC01000006">
    <property type="protein sequence ID" value="RWY42937.1"/>
    <property type="molecule type" value="Genomic_DNA"/>
</dbReference>
<accession>A0A444MDN3</accession>
<feature type="transmembrane region" description="Helical" evidence="1">
    <location>
        <begin position="103"/>
        <end position="125"/>
    </location>
</feature>
<keyword evidence="1" id="KW-1133">Transmembrane helix</keyword>
<evidence type="ECO:0000313" key="2">
    <source>
        <dbReference type="EMBL" id="RWY42937.1"/>
    </source>
</evidence>
<dbReference type="OrthoDB" id="7847071at2"/>
<feature type="transmembrane region" description="Helical" evidence="1">
    <location>
        <begin position="20"/>
        <end position="41"/>
    </location>
</feature>
<dbReference type="Proteomes" id="UP000287168">
    <property type="component" value="Unassembled WGS sequence"/>
</dbReference>
<feature type="transmembrane region" description="Helical" evidence="1">
    <location>
        <begin position="146"/>
        <end position="165"/>
    </location>
</feature>
<reference evidence="2 3" key="1">
    <citation type="journal article" date="2015" name="Int. J. Syst. Evol. Microbiol.">
        <title>Gemmobacter intermedius sp. nov., isolated from a white stork (Ciconia ciconia).</title>
        <authorList>
            <person name="Kampfer P."/>
            <person name="Jerzak L."/>
            <person name="Wilharm G."/>
            <person name="Golke J."/>
            <person name="Busse H.J."/>
            <person name="Glaeser S.P."/>
        </authorList>
    </citation>
    <scope>NUCLEOTIDE SEQUENCE [LARGE SCALE GENOMIC DNA]</scope>
    <source>
        <strain evidence="2 3">119/4</strain>
    </source>
</reference>
<feature type="transmembrane region" description="Helical" evidence="1">
    <location>
        <begin position="78"/>
        <end position="97"/>
    </location>
</feature>
<protein>
    <submittedName>
        <fullName evidence="2">Component of SufBCD complex</fullName>
    </submittedName>
</protein>
<keyword evidence="1" id="KW-0472">Membrane</keyword>
<dbReference type="AlphaFoldDB" id="A0A444MDN3"/>
<name>A0A444MDN3_9RHOB</name>
<keyword evidence="1" id="KW-0812">Transmembrane</keyword>
<comment type="caution">
    <text evidence="2">The sequence shown here is derived from an EMBL/GenBank/DDBJ whole genome shotgun (WGS) entry which is preliminary data.</text>
</comment>
<proteinExistence type="predicted"/>
<dbReference type="RefSeq" id="WP_128487202.1">
    <property type="nucleotide sequence ID" value="NZ_JBHLXB010000088.1"/>
</dbReference>
<organism evidence="2 3">
    <name type="scientific">Falsigemmobacter intermedius</name>
    <dbReference type="NCBI Taxonomy" id="1553448"/>
    <lineage>
        <taxon>Bacteria</taxon>
        <taxon>Pseudomonadati</taxon>
        <taxon>Pseudomonadota</taxon>
        <taxon>Alphaproteobacteria</taxon>
        <taxon>Rhodobacterales</taxon>
        <taxon>Paracoccaceae</taxon>
        <taxon>Falsigemmobacter</taxon>
    </lineage>
</organism>
<keyword evidence="3" id="KW-1185">Reference proteome</keyword>